<keyword evidence="2" id="KW-1185">Reference proteome</keyword>
<gene>
    <name evidence="1" type="ORF">NQ176_g5196</name>
</gene>
<dbReference type="Proteomes" id="UP001143910">
    <property type="component" value="Unassembled WGS sequence"/>
</dbReference>
<proteinExistence type="predicted"/>
<dbReference type="EMBL" id="JANJQO010000633">
    <property type="protein sequence ID" value="KAJ2976006.1"/>
    <property type="molecule type" value="Genomic_DNA"/>
</dbReference>
<protein>
    <submittedName>
        <fullName evidence="1">Uncharacterized protein</fullName>
    </submittedName>
</protein>
<reference evidence="1" key="1">
    <citation type="submission" date="2022-08" db="EMBL/GenBank/DDBJ databases">
        <title>Genome Sequence of Lecanicillium fungicola.</title>
        <authorList>
            <person name="Buettner E."/>
        </authorList>
    </citation>
    <scope>NUCLEOTIDE SEQUENCE</scope>
    <source>
        <strain evidence="1">Babe33</strain>
    </source>
</reference>
<accession>A0ACC1NAX1</accession>
<organism evidence="1 2">
    <name type="scientific">Zarea fungicola</name>
    <dbReference type="NCBI Taxonomy" id="93591"/>
    <lineage>
        <taxon>Eukaryota</taxon>
        <taxon>Fungi</taxon>
        <taxon>Dikarya</taxon>
        <taxon>Ascomycota</taxon>
        <taxon>Pezizomycotina</taxon>
        <taxon>Sordariomycetes</taxon>
        <taxon>Hypocreomycetidae</taxon>
        <taxon>Hypocreales</taxon>
        <taxon>Cordycipitaceae</taxon>
        <taxon>Zarea</taxon>
    </lineage>
</organism>
<evidence type="ECO:0000313" key="2">
    <source>
        <dbReference type="Proteomes" id="UP001143910"/>
    </source>
</evidence>
<name>A0ACC1NAX1_9HYPO</name>
<comment type="caution">
    <text evidence="1">The sequence shown here is derived from an EMBL/GenBank/DDBJ whole genome shotgun (WGS) entry which is preliminary data.</text>
</comment>
<sequence>MSLKKLTVFASAAAAASGGSLSDADSTSILDYINNVLKPALGSTLSALEAKKLNFEFDNLVDATESNLRSLRAATDELADALIIAVPAGDARLLAATKSQIDSSFENAIAAFA</sequence>
<evidence type="ECO:0000313" key="1">
    <source>
        <dbReference type="EMBL" id="KAJ2976006.1"/>
    </source>
</evidence>